<feature type="domain" description="Phage capsid-like C-terminal" evidence="5">
    <location>
        <begin position="169"/>
        <end position="452"/>
    </location>
</feature>
<comment type="caution">
    <text evidence="6">The sequence shown here is derived from an EMBL/GenBank/DDBJ whole genome shotgun (WGS) entry which is preliminary data.</text>
</comment>
<reference evidence="6" key="1">
    <citation type="journal article" date="2015" name="Nature">
        <title>Complex archaea that bridge the gap between prokaryotes and eukaryotes.</title>
        <authorList>
            <person name="Spang A."/>
            <person name="Saw J.H."/>
            <person name="Jorgensen S.L."/>
            <person name="Zaremba-Niedzwiedzka K."/>
            <person name="Martijn J."/>
            <person name="Lind A.E."/>
            <person name="van Eijk R."/>
            <person name="Schleper C."/>
            <person name="Guy L."/>
            <person name="Ettema T.J."/>
        </authorList>
    </citation>
    <scope>NUCLEOTIDE SEQUENCE</scope>
</reference>
<evidence type="ECO:0000259" key="5">
    <source>
        <dbReference type="Pfam" id="PF05065"/>
    </source>
</evidence>
<dbReference type="EMBL" id="LAZR01000220">
    <property type="protein sequence ID" value="KKN81139.1"/>
    <property type="molecule type" value="Genomic_DNA"/>
</dbReference>
<feature type="region of interest" description="Disordered" evidence="4">
    <location>
        <begin position="76"/>
        <end position="99"/>
    </location>
</feature>
<protein>
    <recommendedName>
        <fullName evidence="5">Phage capsid-like C-terminal domain-containing protein</fullName>
    </recommendedName>
</protein>
<comment type="subcellular location">
    <subcellularLocation>
        <location evidence="1">Virion</location>
    </subcellularLocation>
</comment>
<dbReference type="SUPFAM" id="SSF56563">
    <property type="entry name" value="Major capsid protein gp5"/>
    <property type="match status" value="1"/>
</dbReference>
<organism evidence="6">
    <name type="scientific">marine sediment metagenome</name>
    <dbReference type="NCBI Taxonomy" id="412755"/>
    <lineage>
        <taxon>unclassified sequences</taxon>
        <taxon>metagenomes</taxon>
        <taxon>ecological metagenomes</taxon>
    </lineage>
</organism>
<dbReference type="NCBIfam" id="TIGR01554">
    <property type="entry name" value="major_cap_HK97"/>
    <property type="match status" value="1"/>
</dbReference>
<accession>A0A0F9TP76</accession>
<evidence type="ECO:0000256" key="2">
    <source>
        <dbReference type="ARBA" id="ARBA00022844"/>
    </source>
</evidence>
<dbReference type="InterPro" id="IPR024455">
    <property type="entry name" value="Phage_capsid"/>
</dbReference>
<keyword evidence="3" id="KW-0175">Coiled coil</keyword>
<dbReference type="Gene3D" id="3.30.2400.10">
    <property type="entry name" value="Major capsid protein gp5"/>
    <property type="match status" value="1"/>
</dbReference>
<sequence>MPQKTSLELLEERNFLIKTAENVAKKAQKEGLALTDEEVKETDAMLAEAESLTADIEKMQRAEKQLTRIEDAVGSIQNPDAGRKTTTAEPVDSLANMTPSKIPAQYNKTYGKLKAFTGGASAEQDRYDAFESGMWIRATFFRDSIAHRWCELNGVYHKLAAEEGSGTAGGNLVPSPLLDRIIVLRDEFGTFRRECDLVPMGRDTLSIPKLSTGTTASFFAESATIGESDPVWLQVNLTAKKLGIITRISNELAEDAVINLADWLAMDMARAFALKEDEVGFAGTGVASDGGIIGVAQAFTNGHSTSASPLAGAVNASAANDDFVELDATDMALIMAALPAYARSNAKWYCSSVCQDLVFNRLANAGGGQTVQTFRGELGPSFLGHSVVTNEQLPSTTTAAALNNSTMLLFGDLRLAAVMGDRRGITVASSADRYFEVDQVAIRATERFDIAIHGLGDATTAGPIVALIGQT</sequence>
<evidence type="ECO:0000256" key="4">
    <source>
        <dbReference type="SAM" id="MobiDB-lite"/>
    </source>
</evidence>
<proteinExistence type="predicted"/>
<dbReference type="AlphaFoldDB" id="A0A0F9TP76"/>
<gene>
    <name evidence="6" type="ORF">LCGC14_0323580</name>
</gene>
<name>A0A0F9TP76_9ZZZZ</name>
<dbReference type="Pfam" id="PF05065">
    <property type="entry name" value="Phage_capsid"/>
    <property type="match status" value="1"/>
</dbReference>
<evidence type="ECO:0000256" key="1">
    <source>
        <dbReference type="ARBA" id="ARBA00004328"/>
    </source>
</evidence>
<dbReference type="InterPro" id="IPR054612">
    <property type="entry name" value="Phage_capsid-like_C"/>
</dbReference>
<dbReference type="GO" id="GO:0044423">
    <property type="term" value="C:virion component"/>
    <property type="evidence" value="ECO:0007669"/>
    <property type="project" value="UniProtKB-KW"/>
</dbReference>
<evidence type="ECO:0000313" key="6">
    <source>
        <dbReference type="EMBL" id="KKN81139.1"/>
    </source>
</evidence>
<evidence type="ECO:0000256" key="3">
    <source>
        <dbReference type="SAM" id="Coils"/>
    </source>
</evidence>
<keyword evidence="2" id="KW-0946">Virion</keyword>
<feature type="coiled-coil region" evidence="3">
    <location>
        <begin position="17"/>
        <end position="72"/>
    </location>
</feature>